<protein>
    <submittedName>
        <fullName evidence="3">Uncharacterized protein</fullName>
    </submittedName>
</protein>
<feature type="signal peptide" evidence="1">
    <location>
        <begin position="1"/>
        <end position="18"/>
    </location>
</feature>
<reference evidence="3" key="1">
    <citation type="submission" date="2019-02" db="EMBL/GenBank/DDBJ databases">
        <authorList>
            <person name="Gruber-Vodicka R. H."/>
            <person name="Seah K. B. B."/>
        </authorList>
    </citation>
    <scope>NUCLEOTIDE SEQUENCE</scope>
    <source>
        <strain evidence="4">BECK_SA2B12</strain>
        <strain evidence="2">BECK_SA2B15</strain>
        <strain evidence="3">BECK_SA2B20</strain>
    </source>
</reference>
<evidence type="ECO:0000256" key="1">
    <source>
        <dbReference type="SAM" id="SignalP"/>
    </source>
</evidence>
<evidence type="ECO:0000313" key="4">
    <source>
        <dbReference type="EMBL" id="VFJ98303.1"/>
    </source>
</evidence>
<dbReference type="AlphaFoldDB" id="A0A450UGM3"/>
<name>A0A450UGM3_9GAMM</name>
<organism evidence="3">
    <name type="scientific">Candidatus Kentrum eta</name>
    <dbReference type="NCBI Taxonomy" id="2126337"/>
    <lineage>
        <taxon>Bacteria</taxon>
        <taxon>Pseudomonadati</taxon>
        <taxon>Pseudomonadota</taxon>
        <taxon>Gammaproteobacteria</taxon>
        <taxon>Candidatus Kentrum</taxon>
    </lineage>
</organism>
<dbReference type="EMBL" id="CAADFI010000020">
    <property type="protein sequence ID" value="VFJ91682.1"/>
    <property type="molecule type" value="Genomic_DNA"/>
</dbReference>
<proteinExistence type="predicted"/>
<feature type="chain" id="PRO_5036113417" evidence="1">
    <location>
        <begin position="19"/>
        <end position="325"/>
    </location>
</feature>
<accession>A0A450UGM3</accession>
<gene>
    <name evidence="2" type="ORF">BECKH772A_GA0070896_1002211</name>
    <name evidence="3" type="ORF">BECKH772B_GA0070898_1002011</name>
    <name evidence="4" type="ORF">BECKH772C_GA0070978_1002011</name>
</gene>
<dbReference type="EMBL" id="CAADFJ010000020">
    <property type="protein sequence ID" value="VFJ98303.1"/>
    <property type="molecule type" value="Genomic_DNA"/>
</dbReference>
<dbReference type="EMBL" id="CAADFG010000022">
    <property type="protein sequence ID" value="VFJ90513.1"/>
    <property type="molecule type" value="Genomic_DNA"/>
</dbReference>
<sequence>MVRRVATLFLFLSVSALAPPSGAAPGDGHWQRQGLRIIRYIEPETTLIDVKRANAQQERGCVPDRRVRFGYSALMRQTAPQLQWSLEQRQTLAAAAFLDDTDAALRRIEAVLANEKLDANQRAAVENQLLLTSLMFGDTQRFTHTLTKVRPDDRVAPALRADRFFLRAYELSQRARSSEDWQRAERLLVAAQRLDPSFFSIRVQRVVNWLLAHRGRVNSGNCARKVRELTDLVLDLSDAAPCAQLTGNVSHYLSRMLQDESVNRTRQPVISLYNPGGQWRLLQTATLAHVTRQDRVKMAVMQALDSVPASACVGVIRTAIAELDQ</sequence>
<evidence type="ECO:0000313" key="3">
    <source>
        <dbReference type="EMBL" id="VFJ91682.1"/>
    </source>
</evidence>
<keyword evidence="1" id="KW-0732">Signal</keyword>
<evidence type="ECO:0000313" key="2">
    <source>
        <dbReference type="EMBL" id="VFJ90513.1"/>
    </source>
</evidence>